<sequence>MTRVAPVRRPYPLLAAALVVLLLGAGVAWGVDGALGLSHRPAAVPREDIAAAPRRAAAPAPPLAAVVVPDEIRTRKAAVAVADALVSRGLPRPVVTPAAPGPTEIRTGSPTGPRAPDLSAVTTLRAGVLDTPDPAPESYRIDVRGSELTVEGGDVAGAAGRAVPARRPDPLRRRGAARRGGRPAGHAPARPAADRRRLGGPRA</sequence>
<dbReference type="Proteomes" id="UP001550348">
    <property type="component" value="Unassembled WGS sequence"/>
</dbReference>
<dbReference type="EMBL" id="JBEXRX010000102">
    <property type="protein sequence ID" value="MEU0155307.1"/>
    <property type="molecule type" value="Genomic_DNA"/>
</dbReference>
<evidence type="ECO:0000256" key="1">
    <source>
        <dbReference type="SAM" id="MobiDB-lite"/>
    </source>
</evidence>
<name>A0ABV2VTH3_9ACTN</name>
<feature type="compositionally biased region" description="Low complexity" evidence="1">
    <location>
        <begin position="152"/>
        <end position="165"/>
    </location>
</feature>
<evidence type="ECO:0000313" key="3">
    <source>
        <dbReference type="Proteomes" id="UP001550348"/>
    </source>
</evidence>
<keyword evidence="3" id="KW-1185">Reference proteome</keyword>
<proteinExistence type="predicted"/>
<feature type="region of interest" description="Disordered" evidence="1">
    <location>
        <begin position="152"/>
        <end position="203"/>
    </location>
</feature>
<evidence type="ECO:0000313" key="2">
    <source>
        <dbReference type="EMBL" id="MEU0155307.1"/>
    </source>
</evidence>
<accession>A0ABV2VTH3</accession>
<organism evidence="2 3">
    <name type="scientific">Micromonospora fulviviridis</name>
    <dbReference type="NCBI Taxonomy" id="47860"/>
    <lineage>
        <taxon>Bacteria</taxon>
        <taxon>Bacillati</taxon>
        <taxon>Actinomycetota</taxon>
        <taxon>Actinomycetes</taxon>
        <taxon>Micromonosporales</taxon>
        <taxon>Micromonosporaceae</taxon>
        <taxon>Micromonospora</taxon>
    </lineage>
</organism>
<feature type="region of interest" description="Disordered" evidence="1">
    <location>
        <begin position="93"/>
        <end position="118"/>
    </location>
</feature>
<comment type="caution">
    <text evidence="2">The sequence shown here is derived from an EMBL/GenBank/DDBJ whole genome shotgun (WGS) entry which is preliminary data.</text>
</comment>
<dbReference type="RefSeq" id="WP_355666914.1">
    <property type="nucleotide sequence ID" value="NZ_JBEXRX010000102.1"/>
</dbReference>
<protein>
    <submittedName>
        <fullName evidence="2">Uncharacterized protein</fullName>
    </submittedName>
</protein>
<reference evidence="2 3" key="1">
    <citation type="submission" date="2024-06" db="EMBL/GenBank/DDBJ databases">
        <title>The Natural Products Discovery Center: Release of the First 8490 Sequenced Strains for Exploring Actinobacteria Biosynthetic Diversity.</title>
        <authorList>
            <person name="Kalkreuter E."/>
            <person name="Kautsar S.A."/>
            <person name="Yang D."/>
            <person name="Bader C.D."/>
            <person name="Teijaro C.N."/>
            <person name="Fluegel L."/>
            <person name="Davis C.M."/>
            <person name="Simpson J.R."/>
            <person name="Lauterbach L."/>
            <person name="Steele A.D."/>
            <person name="Gui C."/>
            <person name="Meng S."/>
            <person name="Li G."/>
            <person name="Viehrig K."/>
            <person name="Ye F."/>
            <person name="Su P."/>
            <person name="Kiefer A.F."/>
            <person name="Nichols A."/>
            <person name="Cepeda A.J."/>
            <person name="Yan W."/>
            <person name="Fan B."/>
            <person name="Jiang Y."/>
            <person name="Adhikari A."/>
            <person name="Zheng C.-J."/>
            <person name="Schuster L."/>
            <person name="Cowan T.M."/>
            <person name="Smanski M.J."/>
            <person name="Chevrette M.G."/>
            <person name="De Carvalho L.P.S."/>
            <person name="Shen B."/>
        </authorList>
    </citation>
    <scope>NUCLEOTIDE SEQUENCE [LARGE SCALE GENOMIC DNA]</scope>
    <source>
        <strain evidence="2 3">NPDC006286</strain>
    </source>
</reference>
<gene>
    <name evidence="2" type="ORF">ABZ071_26055</name>
</gene>